<proteinExistence type="predicted"/>
<dbReference type="EMBL" id="MN033363">
    <property type="protein sequence ID" value="QDH87425.1"/>
    <property type="molecule type" value="Genomic_RNA"/>
</dbReference>
<evidence type="ECO:0000256" key="5">
    <source>
        <dbReference type="ARBA" id="ARBA00022741"/>
    </source>
</evidence>
<keyword evidence="6" id="KW-0693">Viral RNA replication</keyword>
<evidence type="ECO:0000313" key="11">
    <source>
        <dbReference type="EMBL" id="QDH87425.1"/>
    </source>
</evidence>
<feature type="binding site" evidence="9">
    <location>
        <position position="463"/>
    </location>
    <ligand>
        <name>Mg(2+)</name>
        <dbReference type="ChEBI" id="CHEBI:18420"/>
        <label>2</label>
    </ligand>
</feature>
<accession>A0A514D1E9</accession>
<keyword evidence="3" id="KW-0808">Transferase</keyword>
<comment type="cofactor">
    <cofactor evidence="9">
        <name>Mg(2+)</name>
        <dbReference type="ChEBI" id="CHEBI:18420"/>
    </cofactor>
    <text evidence="9">Binds 2 Mg(2+) per subunit.</text>
</comment>
<evidence type="ECO:0000256" key="7">
    <source>
        <dbReference type="ARBA" id="ARBA00030248"/>
    </source>
</evidence>
<dbReference type="GO" id="GO:0000166">
    <property type="term" value="F:nucleotide binding"/>
    <property type="evidence" value="ECO:0007669"/>
    <property type="project" value="UniProtKB-KW"/>
</dbReference>
<feature type="non-terminal residue" evidence="11">
    <location>
        <position position="670"/>
    </location>
</feature>
<dbReference type="Pfam" id="PF03431">
    <property type="entry name" value="RNA_replicase_B"/>
    <property type="match status" value="1"/>
</dbReference>
<evidence type="ECO:0000256" key="8">
    <source>
        <dbReference type="ARBA" id="ARBA00048744"/>
    </source>
</evidence>
<dbReference type="GO" id="GO:0039694">
    <property type="term" value="P:viral RNA genome replication"/>
    <property type="evidence" value="ECO:0007669"/>
    <property type="project" value="InterPro"/>
</dbReference>
<dbReference type="InterPro" id="IPR007096">
    <property type="entry name" value="RNA-dir_Rpol_cat_phage"/>
</dbReference>
<evidence type="ECO:0000256" key="6">
    <source>
        <dbReference type="ARBA" id="ARBA00022953"/>
    </source>
</evidence>
<evidence type="ECO:0000256" key="3">
    <source>
        <dbReference type="ARBA" id="ARBA00022679"/>
    </source>
</evidence>
<keyword evidence="5" id="KW-0547">Nucleotide-binding</keyword>
<gene>
    <name evidence="11" type="ORF">H1Rhizo25910_000003</name>
</gene>
<sequence>MKDSMSCDRYVRGLYGAMFFDIATHCPELQVDSERDYKRLLSAIDQRGLNFVFETLPAFAKHFDQCLANECLTLSHLAHFAPFKKGVAVPRLFKGLLLRIFDHFGVLRSNPDLYAIRAVRQLCLAVKRFKVACSDESTWKQVDEFFRIDDEVVHGSLNWNHGDFSSDGSGDLQFGDHLPSEPATELPFGDSSAVDSIILGTEWCQSIQWTADIISSEFGRFNPFEWSPRHGPGAVSDLRASHTFKYDFPYWPEKLESVFPYAEFAFANLGDWAEKVRSGLVHSDSHSEHPSRLLAVPKEYSKPRLIASEPTSYQWCQQVIRDYLTSRISCSSLRDTVHIRDQSFNQAAALRASIDGSLSTIDLSSASDRISCWLIERLFRKRPELLDAYYASRSRWITQDIDKKSPKHHVLRKFSTQGSAITFPTQSILFSVIAIGTLLHSRGKRVTIQNIRRASSEVLVFGDDIIVPTDVADKVVDALHYFRLKVNPAKTFRVGRFRESCGCDAFAGQDISRVSITSVPSVSKPETVMSSVDVHNNLLNAGWYSTAAYVKNAVDQLRRFSFPWTAALSGTVGWLSLFGESNSHLRKRWNPHLHREEFSCTLPQGSQQKTPTGSNSEMLQYFIEAKRYPESSSRLGISPLRHALKLRRVWVPSISWKVGRKTLKQIFDLA</sequence>
<comment type="catalytic activity">
    <reaction evidence="8">
        <text>RNA(n) + a ribonucleoside 5'-triphosphate = RNA(n+1) + diphosphate</text>
        <dbReference type="Rhea" id="RHEA:21248"/>
        <dbReference type="Rhea" id="RHEA-COMP:14527"/>
        <dbReference type="Rhea" id="RHEA-COMP:17342"/>
        <dbReference type="ChEBI" id="CHEBI:33019"/>
        <dbReference type="ChEBI" id="CHEBI:61557"/>
        <dbReference type="ChEBI" id="CHEBI:140395"/>
        <dbReference type="EC" id="2.7.7.48"/>
    </reaction>
</comment>
<protein>
    <recommendedName>
        <fullName evidence="1">RNA-directed RNA polymerase</fullName>
        <ecNumber evidence="1">2.7.7.48</ecNumber>
    </recommendedName>
    <alternativeName>
        <fullName evidence="7">RNA replicase beta chain</fullName>
    </alternativeName>
</protein>
<feature type="binding site" evidence="9">
    <location>
        <position position="464"/>
    </location>
    <ligand>
        <name>Mg(2+)</name>
        <dbReference type="ChEBI" id="CHEBI:18420"/>
        <label>2</label>
    </ligand>
</feature>
<dbReference type="PROSITE" id="PS50522">
    <property type="entry name" value="RDRP_PHAGE"/>
    <property type="match status" value="1"/>
</dbReference>
<evidence type="ECO:0000256" key="1">
    <source>
        <dbReference type="ARBA" id="ARBA00012494"/>
    </source>
</evidence>
<organism evidence="11">
    <name type="scientific">Leviviridae sp</name>
    <dbReference type="NCBI Taxonomy" id="2027243"/>
    <lineage>
        <taxon>Viruses</taxon>
        <taxon>Riboviria</taxon>
        <taxon>Orthornavirae</taxon>
        <taxon>Lenarviricota</taxon>
        <taxon>Leviviricetes</taxon>
        <taxon>Norzivirales</taxon>
        <taxon>Fiersviridae</taxon>
    </lineage>
</organism>
<feature type="domain" description="RdRp catalytic" evidence="10">
    <location>
        <begin position="347"/>
        <end position="495"/>
    </location>
</feature>
<evidence type="ECO:0000256" key="4">
    <source>
        <dbReference type="ARBA" id="ARBA00022695"/>
    </source>
</evidence>
<keyword evidence="9" id="KW-0479">Metal-binding</keyword>
<dbReference type="SUPFAM" id="SSF56672">
    <property type="entry name" value="DNA/RNA polymerases"/>
    <property type="match status" value="1"/>
</dbReference>
<dbReference type="GO" id="GO:0003968">
    <property type="term" value="F:RNA-directed RNA polymerase activity"/>
    <property type="evidence" value="ECO:0007669"/>
    <property type="project" value="UniProtKB-KW"/>
</dbReference>
<dbReference type="InterPro" id="IPR005093">
    <property type="entry name" value="RNArep_beta"/>
</dbReference>
<keyword evidence="2 11" id="KW-0696">RNA-directed RNA polymerase</keyword>
<dbReference type="GO" id="GO:0046872">
    <property type="term" value="F:metal ion binding"/>
    <property type="evidence" value="ECO:0007669"/>
    <property type="project" value="UniProtKB-KW"/>
</dbReference>
<dbReference type="InterPro" id="IPR043502">
    <property type="entry name" value="DNA/RNA_pol_sf"/>
</dbReference>
<evidence type="ECO:0000256" key="9">
    <source>
        <dbReference type="PIRSR" id="PIRSR605093-1"/>
    </source>
</evidence>
<name>A0A514D1E9_9VIRU</name>
<evidence type="ECO:0000256" key="2">
    <source>
        <dbReference type="ARBA" id="ARBA00022484"/>
    </source>
</evidence>
<feature type="binding site" evidence="9">
    <location>
        <position position="362"/>
    </location>
    <ligand>
        <name>Mg(2+)</name>
        <dbReference type="ChEBI" id="CHEBI:18420"/>
        <label>2</label>
    </ligand>
</feature>
<keyword evidence="9" id="KW-0460">Magnesium</keyword>
<reference evidence="11" key="1">
    <citation type="submission" date="2019-05" db="EMBL/GenBank/DDBJ databases">
        <title>Metatranscriptomic reconstruction reveals RNA viruses with the potential to shape carbon cycling in soil.</title>
        <authorList>
            <person name="Starr E.P."/>
            <person name="Nuccio E."/>
            <person name="Pett-Ridge J."/>
            <person name="Banfield J.F."/>
            <person name="Firestone M.K."/>
        </authorList>
    </citation>
    <scope>NUCLEOTIDE SEQUENCE</scope>
    <source>
        <strain evidence="11">H1_Rhizo_25_scaffold_910</strain>
    </source>
</reference>
<keyword evidence="4" id="KW-0548">Nucleotidyltransferase</keyword>
<dbReference type="EC" id="2.7.7.48" evidence="1"/>
<evidence type="ECO:0000259" key="10">
    <source>
        <dbReference type="PROSITE" id="PS50522"/>
    </source>
</evidence>